<evidence type="ECO:0000313" key="3">
    <source>
        <dbReference type="Proteomes" id="UP001437256"/>
    </source>
</evidence>
<evidence type="ECO:0000313" key="2">
    <source>
        <dbReference type="EMBL" id="KAL0062926.1"/>
    </source>
</evidence>
<feature type="compositionally biased region" description="Low complexity" evidence="1">
    <location>
        <begin position="244"/>
        <end position="253"/>
    </location>
</feature>
<feature type="compositionally biased region" description="Basic residues" evidence="1">
    <location>
        <begin position="819"/>
        <end position="832"/>
    </location>
</feature>
<feature type="region of interest" description="Disordered" evidence="1">
    <location>
        <begin position="556"/>
        <end position="659"/>
    </location>
</feature>
<comment type="caution">
    <text evidence="2">The sequence shown here is derived from an EMBL/GenBank/DDBJ whole genome shotgun (WGS) entry which is preliminary data.</text>
</comment>
<feature type="compositionally biased region" description="Acidic residues" evidence="1">
    <location>
        <begin position="731"/>
        <end position="741"/>
    </location>
</feature>
<feature type="region of interest" description="Disordered" evidence="1">
    <location>
        <begin position="244"/>
        <end position="280"/>
    </location>
</feature>
<feature type="region of interest" description="Disordered" evidence="1">
    <location>
        <begin position="1"/>
        <end position="150"/>
    </location>
</feature>
<feature type="region of interest" description="Disordered" evidence="1">
    <location>
        <begin position="882"/>
        <end position="917"/>
    </location>
</feature>
<dbReference type="EMBL" id="JBBXMP010000092">
    <property type="protein sequence ID" value="KAL0062926.1"/>
    <property type="molecule type" value="Genomic_DNA"/>
</dbReference>
<dbReference type="Proteomes" id="UP001437256">
    <property type="component" value="Unassembled WGS sequence"/>
</dbReference>
<feature type="region of interest" description="Disordered" evidence="1">
    <location>
        <begin position="671"/>
        <end position="869"/>
    </location>
</feature>
<reference evidence="2 3" key="1">
    <citation type="submission" date="2024-05" db="EMBL/GenBank/DDBJ databases">
        <title>A draft genome resource for the thread blight pathogen Marasmius tenuissimus strain MS-2.</title>
        <authorList>
            <person name="Yulfo-Soto G.E."/>
            <person name="Baruah I.K."/>
            <person name="Amoako-Attah I."/>
            <person name="Bukari Y."/>
            <person name="Meinhardt L.W."/>
            <person name="Bailey B.A."/>
            <person name="Cohen S.P."/>
        </authorList>
    </citation>
    <scope>NUCLEOTIDE SEQUENCE [LARGE SCALE GENOMIC DNA]</scope>
    <source>
        <strain evidence="2 3">MS-2</strain>
    </source>
</reference>
<organism evidence="2 3">
    <name type="scientific">Marasmius tenuissimus</name>
    <dbReference type="NCBI Taxonomy" id="585030"/>
    <lineage>
        <taxon>Eukaryota</taxon>
        <taxon>Fungi</taxon>
        <taxon>Dikarya</taxon>
        <taxon>Basidiomycota</taxon>
        <taxon>Agaricomycotina</taxon>
        <taxon>Agaricomycetes</taxon>
        <taxon>Agaricomycetidae</taxon>
        <taxon>Agaricales</taxon>
        <taxon>Marasmiineae</taxon>
        <taxon>Marasmiaceae</taxon>
        <taxon>Marasmius</taxon>
    </lineage>
</organism>
<sequence>MSRVSQTYTGTPTISSRLPPSLAGDSMPQSSPPKPPHRASVSVARALPFNPPRSDMPQCVRRASAPPVAHSLPPNPAHMTPKYIRRASVPATPSTPIHEARGSADPPSSRPIHKATKSRPQTSSEVAPVAVQGAGGDATRTKAPRSSKNQVQVLEPIIEEAEESKPKRKLLPGRQVGNKYTFSKDQVDILTKLISLWKSASKGGREHAARVLYDQLSPIDIFAVPEKKTPEQWKYSLMRWFGNNKNKGNSSNNDGSEETGTKPKPKKGVSEQAQEKDNSPRMRSLVRFFNKLTGNALEVVTGREIYGEAHAELLKRTMRENNDSDYERVLNKFWDKLEPETKDHWEQKAMEEVPVSSNQDMFCKGLRAIAQACVRSGYLGQCGVGIVFAFPKDGSMDGTQTAIVNDWWTPKADIPQDDVDAIGESLANAFHENLLKAVELDALDSLKLQTKIPVDDDNNPRFPEVDLEDLKTGEGRIMLHDWFTTIWVKSGREGPIRYNDISESPHLFYDNQDLPKDLKICDPTSANSMGRNDVGDLVAHFAVTFGARGRVFSFLPPRIPASKDQQMRDKENNRNEEQEDSGHNNRLDENENENEHENEHEHEHENEGENEHKHEHKRENENENENENHHNHHEDHHEDWNHHHEYDEDEDENHNNHSEQIDEHELGHEYDGRYSDADSLFDGELDEDSNVEDSGDERQEGEWGGIGNKAANDVDAEGETYMEGDTRVEGDESGYMEEVREEAEAGRVEEVEEGVEAGRMEEVGEEPEAGRMRGEANVCVAGGDHGRSDGNPERAPSKSDTKSDEEQGYSTYKTYSRGKFNRHDRSRSKPKRPTKEEKGGDPVAIPFHDETKPDGSECDCPQCPRSTRQSAVASTMFISGMYSASGRPVSQTRRDGQAPTGNSKPANSQSKKGIKRI</sequence>
<proteinExistence type="predicted"/>
<accession>A0ABR2ZPC2</accession>
<name>A0ABR2ZPC2_9AGAR</name>
<feature type="compositionally biased region" description="Polar residues" evidence="1">
    <location>
        <begin position="1"/>
        <end position="18"/>
    </location>
</feature>
<feature type="compositionally biased region" description="Basic and acidic residues" evidence="1">
    <location>
        <begin position="565"/>
        <end position="646"/>
    </location>
</feature>
<feature type="compositionally biased region" description="Basic and acidic residues" evidence="1">
    <location>
        <begin position="756"/>
        <end position="774"/>
    </location>
</feature>
<feature type="compositionally biased region" description="Acidic residues" evidence="1">
    <location>
        <begin position="679"/>
        <end position="695"/>
    </location>
</feature>
<feature type="compositionally biased region" description="Basic and acidic residues" evidence="1">
    <location>
        <begin position="784"/>
        <end position="805"/>
    </location>
</feature>
<evidence type="ECO:0000256" key="1">
    <source>
        <dbReference type="SAM" id="MobiDB-lite"/>
    </source>
</evidence>
<feature type="compositionally biased region" description="Polar residues" evidence="1">
    <location>
        <begin position="899"/>
        <end position="911"/>
    </location>
</feature>
<gene>
    <name evidence="2" type="ORF">AAF712_010188</name>
</gene>
<keyword evidence="3" id="KW-1185">Reference proteome</keyword>
<protein>
    <submittedName>
        <fullName evidence="2">Uncharacterized protein</fullName>
    </submittedName>
</protein>